<keyword evidence="2" id="KW-1185">Reference proteome</keyword>
<dbReference type="EMBL" id="JACSIT010000100">
    <property type="protein sequence ID" value="MBC6994688.1"/>
    <property type="molecule type" value="Genomic_DNA"/>
</dbReference>
<evidence type="ECO:0000313" key="1">
    <source>
        <dbReference type="EMBL" id="MBC6994688.1"/>
    </source>
</evidence>
<proteinExistence type="predicted"/>
<dbReference type="Proteomes" id="UP000650081">
    <property type="component" value="Unassembled WGS sequence"/>
</dbReference>
<dbReference type="InterPro" id="IPR009858">
    <property type="entry name" value="DUF1415"/>
</dbReference>
<accession>A0A923PIC1</accession>
<name>A0A923PIC1_9BACT</name>
<organism evidence="1 2">
    <name type="scientific">Neolewinella lacunae</name>
    <dbReference type="NCBI Taxonomy" id="1517758"/>
    <lineage>
        <taxon>Bacteria</taxon>
        <taxon>Pseudomonadati</taxon>
        <taxon>Bacteroidota</taxon>
        <taxon>Saprospiria</taxon>
        <taxon>Saprospirales</taxon>
        <taxon>Lewinellaceae</taxon>
        <taxon>Neolewinella</taxon>
    </lineage>
</organism>
<evidence type="ECO:0000313" key="2">
    <source>
        <dbReference type="Proteomes" id="UP000650081"/>
    </source>
</evidence>
<dbReference type="AlphaFoldDB" id="A0A923PIC1"/>
<sequence length="169" mass="18670">MNPVVDSLAWVRDFVIQHTLCPFAAQPFAAGRVLATEIGGSDLEACFNGALAQVQSLLSEPAGEVETTLIVFSEAMEDFTEFMDFVYTFEDTLAEVGADQLVQLAHFHPRYRFEGTADDDPGNRTNRSPYPMLQLLRVESVARAIAAYPDVNAIPARNIRKMEELGKGE</sequence>
<gene>
    <name evidence="1" type="ORF">H9S92_10970</name>
</gene>
<reference evidence="1" key="1">
    <citation type="submission" date="2020-08" db="EMBL/GenBank/DDBJ databases">
        <title>Lewinella bacteria from marine environments.</title>
        <authorList>
            <person name="Zhong Y."/>
        </authorList>
    </citation>
    <scope>NUCLEOTIDE SEQUENCE</scope>
    <source>
        <strain evidence="1">KCTC 42187</strain>
    </source>
</reference>
<dbReference type="RefSeq" id="WP_187466753.1">
    <property type="nucleotide sequence ID" value="NZ_JACSIT010000100.1"/>
</dbReference>
<dbReference type="Pfam" id="PF07209">
    <property type="entry name" value="DUF1415"/>
    <property type="match status" value="1"/>
</dbReference>
<comment type="caution">
    <text evidence="1">The sequence shown here is derived from an EMBL/GenBank/DDBJ whole genome shotgun (WGS) entry which is preliminary data.</text>
</comment>
<protein>
    <submittedName>
        <fullName evidence="1">DUF1415 domain-containing protein</fullName>
    </submittedName>
</protein>